<keyword evidence="2" id="KW-0812">Transmembrane</keyword>
<feature type="region of interest" description="Disordered" evidence="1">
    <location>
        <begin position="1"/>
        <end position="24"/>
    </location>
</feature>
<evidence type="ECO:0008006" key="5">
    <source>
        <dbReference type="Google" id="ProtNLM"/>
    </source>
</evidence>
<organism evidence="3 4">
    <name type="scientific">Elysia marginata</name>
    <dbReference type="NCBI Taxonomy" id="1093978"/>
    <lineage>
        <taxon>Eukaryota</taxon>
        <taxon>Metazoa</taxon>
        <taxon>Spiralia</taxon>
        <taxon>Lophotrochozoa</taxon>
        <taxon>Mollusca</taxon>
        <taxon>Gastropoda</taxon>
        <taxon>Heterobranchia</taxon>
        <taxon>Euthyneura</taxon>
        <taxon>Panpulmonata</taxon>
        <taxon>Sacoglossa</taxon>
        <taxon>Placobranchoidea</taxon>
        <taxon>Plakobranchidae</taxon>
        <taxon>Elysia</taxon>
    </lineage>
</organism>
<gene>
    <name evidence="3" type="ORF">ElyMa_004992800</name>
</gene>
<evidence type="ECO:0000256" key="2">
    <source>
        <dbReference type="SAM" id="Phobius"/>
    </source>
</evidence>
<dbReference type="AlphaFoldDB" id="A0AAV4J4U8"/>
<name>A0AAV4J4U8_9GAST</name>
<reference evidence="3 4" key="1">
    <citation type="journal article" date="2021" name="Elife">
        <title>Chloroplast acquisition without the gene transfer in kleptoplastic sea slugs, Plakobranchus ocellatus.</title>
        <authorList>
            <person name="Maeda T."/>
            <person name="Takahashi S."/>
            <person name="Yoshida T."/>
            <person name="Shimamura S."/>
            <person name="Takaki Y."/>
            <person name="Nagai Y."/>
            <person name="Toyoda A."/>
            <person name="Suzuki Y."/>
            <person name="Arimoto A."/>
            <person name="Ishii H."/>
            <person name="Satoh N."/>
            <person name="Nishiyama T."/>
            <person name="Hasebe M."/>
            <person name="Maruyama T."/>
            <person name="Minagawa J."/>
            <person name="Obokata J."/>
            <person name="Shigenobu S."/>
        </authorList>
    </citation>
    <scope>NUCLEOTIDE SEQUENCE [LARGE SCALE GENOMIC DNA]</scope>
</reference>
<proteinExistence type="predicted"/>
<dbReference type="Proteomes" id="UP000762676">
    <property type="component" value="Unassembled WGS sequence"/>
</dbReference>
<keyword evidence="2" id="KW-1133">Transmembrane helix</keyword>
<accession>A0AAV4J4U8</accession>
<comment type="caution">
    <text evidence="3">The sequence shown here is derived from an EMBL/GenBank/DDBJ whole genome shotgun (WGS) entry which is preliminary data.</text>
</comment>
<keyword evidence="4" id="KW-1185">Reference proteome</keyword>
<evidence type="ECO:0000313" key="3">
    <source>
        <dbReference type="EMBL" id="GFS17853.1"/>
    </source>
</evidence>
<dbReference type="EMBL" id="BMAT01009984">
    <property type="protein sequence ID" value="GFS17853.1"/>
    <property type="molecule type" value="Genomic_DNA"/>
</dbReference>
<keyword evidence="2" id="KW-0472">Membrane</keyword>
<sequence>MLYRSKLPITQPQQTPREKPQGALKKSAFRNTQVLHVRLRTNNISTTLVVISSVVEVSTVAVFILVSVVSFRNIRKWNRLYQVHKEVQVQAVIDYSRIDSSSSGSSDAIAIAHITIPSACEEKKNFHLNASLSSVKVLF</sequence>
<feature type="transmembrane region" description="Helical" evidence="2">
    <location>
        <begin position="48"/>
        <end position="71"/>
    </location>
</feature>
<evidence type="ECO:0000256" key="1">
    <source>
        <dbReference type="SAM" id="MobiDB-lite"/>
    </source>
</evidence>
<evidence type="ECO:0000313" key="4">
    <source>
        <dbReference type="Proteomes" id="UP000762676"/>
    </source>
</evidence>
<protein>
    <recommendedName>
        <fullName evidence="5">Endoplasmic reticulum transmembrane protein</fullName>
    </recommendedName>
</protein>